<keyword evidence="3" id="KW-1185">Reference proteome</keyword>
<gene>
    <name evidence="2" type="ORF">Q5H94_15480</name>
</gene>
<dbReference type="EMBL" id="JAUQSZ010000011">
    <property type="protein sequence ID" value="MDO7843733.1"/>
    <property type="molecule type" value="Genomic_DNA"/>
</dbReference>
<sequence>MAESNIGGSRSRALQQRKPRGDAFTAARRRTFFDTLAVTANVSHAAKAAGVSLQTAYRWKQHDAEFRAAWDAALETGYARLEEELLARALGTGAITEYVPGDSAVPAVPFDPMLAVQVLGIRDRKGTRRPNARYAAAVPLEELRRELKHKLDMLAARLGNTR</sequence>
<feature type="compositionally biased region" description="Polar residues" evidence="1">
    <location>
        <begin position="1"/>
        <end position="14"/>
    </location>
</feature>
<evidence type="ECO:0000313" key="2">
    <source>
        <dbReference type="EMBL" id="MDO7843733.1"/>
    </source>
</evidence>
<dbReference type="RefSeq" id="WP_304562194.1">
    <property type="nucleotide sequence ID" value="NZ_JAUQSZ010000011.1"/>
</dbReference>
<reference evidence="2" key="1">
    <citation type="submission" date="2023-07" db="EMBL/GenBank/DDBJ databases">
        <authorList>
            <person name="Kim M.K."/>
        </authorList>
    </citation>
    <scope>NUCLEOTIDE SEQUENCE</scope>
    <source>
        <strain evidence="2">CA1-15</strain>
    </source>
</reference>
<organism evidence="2 3">
    <name type="scientific">Sphingomonas immobilis</name>
    <dbReference type="NCBI Taxonomy" id="3063997"/>
    <lineage>
        <taxon>Bacteria</taxon>
        <taxon>Pseudomonadati</taxon>
        <taxon>Pseudomonadota</taxon>
        <taxon>Alphaproteobacteria</taxon>
        <taxon>Sphingomonadales</taxon>
        <taxon>Sphingomonadaceae</taxon>
        <taxon>Sphingomonas</taxon>
    </lineage>
</organism>
<feature type="region of interest" description="Disordered" evidence="1">
    <location>
        <begin position="1"/>
        <end position="22"/>
    </location>
</feature>
<dbReference type="Proteomes" id="UP001176468">
    <property type="component" value="Unassembled WGS sequence"/>
</dbReference>
<evidence type="ECO:0008006" key="4">
    <source>
        <dbReference type="Google" id="ProtNLM"/>
    </source>
</evidence>
<dbReference type="Gene3D" id="1.10.10.60">
    <property type="entry name" value="Homeodomain-like"/>
    <property type="match status" value="1"/>
</dbReference>
<comment type="caution">
    <text evidence="2">The sequence shown here is derived from an EMBL/GenBank/DDBJ whole genome shotgun (WGS) entry which is preliminary data.</text>
</comment>
<evidence type="ECO:0000313" key="3">
    <source>
        <dbReference type="Proteomes" id="UP001176468"/>
    </source>
</evidence>
<proteinExistence type="predicted"/>
<name>A0ABT9A1N3_9SPHN</name>
<accession>A0ABT9A1N3</accession>
<protein>
    <recommendedName>
        <fullName evidence="4">Terminase</fullName>
    </recommendedName>
</protein>
<evidence type="ECO:0000256" key="1">
    <source>
        <dbReference type="SAM" id="MobiDB-lite"/>
    </source>
</evidence>